<feature type="transmembrane region" description="Helical" evidence="2">
    <location>
        <begin position="6"/>
        <end position="25"/>
    </location>
</feature>
<feature type="compositionally biased region" description="Low complexity" evidence="1">
    <location>
        <begin position="63"/>
        <end position="76"/>
    </location>
</feature>
<comment type="caution">
    <text evidence="3">The sequence shown here is derived from an EMBL/GenBank/DDBJ whole genome shotgun (WGS) entry which is preliminary data.</text>
</comment>
<feature type="region of interest" description="Disordered" evidence="1">
    <location>
        <begin position="232"/>
        <end position="267"/>
    </location>
</feature>
<keyword evidence="4" id="KW-1185">Reference proteome</keyword>
<evidence type="ECO:0000313" key="3">
    <source>
        <dbReference type="EMBL" id="KAJ7356778.1"/>
    </source>
</evidence>
<sequence>MYSRLDLIRDFMLGLMVLATVDTLVKLGFHNIVAYVASLPPNFVLVIIAFNLLVWMPSTSSLSSAGRSPSSSGGEPQVFRWTVSSPAPPSSSTRAFANVQPTWHSNWRLEAFTIVKRPQAPGRGTISSPAPPSSSTKAFTNVQPTSPSHSHFSGLLESNSTSNSAAVQSIPGEAPVVGLLYFPLLVFCCSVFVSFGVVPDPIPSWWRIVSGPEYSSVLLPAYNNIPIVHTTPVFTSSQPNNTEAQTDETGDVDAADSNSEENNEADITLVDENQRLLTYRSSSGVYSKRK</sequence>
<feature type="transmembrane region" description="Helical" evidence="2">
    <location>
        <begin position="32"/>
        <end position="56"/>
    </location>
</feature>
<dbReference type="Proteomes" id="UP001218218">
    <property type="component" value="Unassembled WGS sequence"/>
</dbReference>
<keyword evidence="2" id="KW-0812">Transmembrane</keyword>
<accession>A0AAD7EZS3</accession>
<feature type="region of interest" description="Disordered" evidence="1">
    <location>
        <begin position="63"/>
        <end position="92"/>
    </location>
</feature>
<feature type="region of interest" description="Disordered" evidence="1">
    <location>
        <begin position="120"/>
        <end position="143"/>
    </location>
</feature>
<dbReference type="EMBL" id="JARIHO010000008">
    <property type="protein sequence ID" value="KAJ7356778.1"/>
    <property type="molecule type" value="Genomic_DNA"/>
</dbReference>
<feature type="compositionally biased region" description="Polar residues" evidence="1">
    <location>
        <begin position="232"/>
        <end position="244"/>
    </location>
</feature>
<organism evidence="3 4">
    <name type="scientific">Mycena albidolilacea</name>
    <dbReference type="NCBI Taxonomy" id="1033008"/>
    <lineage>
        <taxon>Eukaryota</taxon>
        <taxon>Fungi</taxon>
        <taxon>Dikarya</taxon>
        <taxon>Basidiomycota</taxon>
        <taxon>Agaricomycotina</taxon>
        <taxon>Agaricomycetes</taxon>
        <taxon>Agaricomycetidae</taxon>
        <taxon>Agaricales</taxon>
        <taxon>Marasmiineae</taxon>
        <taxon>Mycenaceae</taxon>
        <taxon>Mycena</taxon>
    </lineage>
</organism>
<evidence type="ECO:0000256" key="1">
    <source>
        <dbReference type="SAM" id="MobiDB-lite"/>
    </source>
</evidence>
<dbReference type="AlphaFoldDB" id="A0AAD7EZS3"/>
<gene>
    <name evidence="3" type="ORF">DFH08DRAFT_954107</name>
</gene>
<feature type="compositionally biased region" description="Acidic residues" evidence="1">
    <location>
        <begin position="245"/>
        <end position="264"/>
    </location>
</feature>
<name>A0AAD7EZS3_9AGAR</name>
<evidence type="ECO:0000256" key="2">
    <source>
        <dbReference type="SAM" id="Phobius"/>
    </source>
</evidence>
<feature type="transmembrane region" description="Helical" evidence="2">
    <location>
        <begin position="179"/>
        <end position="198"/>
    </location>
</feature>
<keyword evidence="2" id="KW-1133">Transmembrane helix</keyword>
<proteinExistence type="predicted"/>
<evidence type="ECO:0000313" key="4">
    <source>
        <dbReference type="Proteomes" id="UP001218218"/>
    </source>
</evidence>
<protein>
    <submittedName>
        <fullName evidence="3">Uncharacterized protein</fullName>
    </submittedName>
</protein>
<keyword evidence="2" id="KW-0472">Membrane</keyword>
<reference evidence="3" key="1">
    <citation type="submission" date="2023-03" db="EMBL/GenBank/DDBJ databases">
        <title>Massive genome expansion in bonnet fungi (Mycena s.s.) driven by repeated elements and novel gene families across ecological guilds.</title>
        <authorList>
            <consortium name="Lawrence Berkeley National Laboratory"/>
            <person name="Harder C.B."/>
            <person name="Miyauchi S."/>
            <person name="Viragh M."/>
            <person name="Kuo A."/>
            <person name="Thoen E."/>
            <person name="Andreopoulos B."/>
            <person name="Lu D."/>
            <person name="Skrede I."/>
            <person name="Drula E."/>
            <person name="Henrissat B."/>
            <person name="Morin E."/>
            <person name="Kohler A."/>
            <person name="Barry K."/>
            <person name="LaButti K."/>
            <person name="Morin E."/>
            <person name="Salamov A."/>
            <person name="Lipzen A."/>
            <person name="Mereny Z."/>
            <person name="Hegedus B."/>
            <person name="Baldrian P."/>
            <person name="Stursova M."/>
            <person name="Weitz H."/>
            <person name="Taylor A."/>
            <person name="Grigoriev I.V."/>
            <person name="Nagy L.G."/>
            <person name="Martin F."/>
            <person name="Kauserud H."/>
        </authorList>
    </citation>
    <scope>NUCLEOTIDE SEQUENCE</scope>
    <source>
        <strain evidence="3">CBHHK002</strain>
    </source>
</reference>